<keyword evidence="8" id="KW-1185">Reference proteome</keyword>
<dbReference type="AlphaFoldDB" id="A0A1L3GD30"/>
<dbReference type="InterPro" id="IPR004184">
    <property type="entry name" value="PFL_dom"/>
</dbReference>
<evidence type="ECO:0000256" key="3">
    <source>
        <dbReference type="PROSITE-ProRule" id="PRU00493"/>
    </source>
</evidence>
<dbReference type="Gene3D" id="3.20.70.20">
    <property type="match status" value="1"/>
</dbReference>
<dbReference type="RefSeq" id="WP_072285677.1">
    <property type="nucleotide sequence ID" value="NZ_CP015455.1"/>
</dbReference>
<dbReference type="InterPro" id="IPR019777">
    <property type="entry name" value="Form_AcTrfase_GR_CS"/>
</dbReference>
<dbReference type="PROSITE" id="PS51149">
    <property type="entry name" value="GLY_RADICAL_2"/>
    <property type="match status" value="1"/>
</dbReference>
<dbReference type="SUPFAM" id="SSF51998">
    <property type="entry name" value="PFL-like glycyl radical enzymes"/>
    <property type="match status" value="1"/>
</dbReference>
<evidence type="ECO:0000259" key="6">
    <source>
        <dbReference type="PROSITE" id="PS51554"/>
    </source>
</evidence>
<feature type="domain" description="PFL" evidence="6">
    <location>
        <begin position="40"/>
        <end position="714"/>
    </location>
</feature>
<evidence type="ECO:0000313" key="7">
    <source>
        <dbReference type="EMBL" id="APG23864.1"/>
    </source>
</evidence>
<dbReference type="InterPro" id="IPR051215">
    <property type="entry name" value="GRE"/>
</dbReference>
<dbReference type="PANTHER" id="PTHR43641:SF2">
    <property type="entry name" value="DEHYDRATASE YBIW-RELATED"/>
    <property type="match status" value="1"/>
</dbReference>
<keyword evidence="1 3" id="KW-0556">Organic radical</keyword>
<dbReference type="GO" id="GO:0005829">
    <property type="term" value="C:cytosol"/>
    <property type="evidence" value="ECO:0007669"/>
    <property type="project" value="TreeGrafter"/>
</dbReference>
<dbReference type="PROSITE" id="PS51554">
    <property type="entry name" value="PFL"/>
    <property type="match status" value="1"/>
</dbReference>
<evidence type="ECO:0000256" key="1">
    <source>
        <dbReference type="ARBA" id="ARBA00022818"/>
    </source>
</evidence>
<name>A0A1L3GD30_SYNAC</name>
<feature type="region of interest" description="Disordered" evidence="4">
    <location>
        <begin position="709"/>
        <end position="737"/>
    </location>
</feature>
<evidence type="ECO:0000256" key="2">
    <source>
        <dbReference type="ARBA" id="ARBA00023239"/>
    </source>
</evidence>
<evidence type="ECO:0000313" key="8">
    <source>
        <dbReference type="Proteomes" id="UP000182264"/>
    </source>
</evidence>
<keyword evidence="2" id="KW-0456">Lyase</keyword>
<dbReference type="InterPro" id="IPR001150">
    <property type="entry name" value="Gly_radical"/>
</dbReference>
<dbReference type="PANTHER" id="PTHR43641">
    <property type="entry name" value="FORMATE ACETYLTRANSFERASE 3-RELATED"/>
    <property type="match status" value="1"/>
</dbReference>
<organism evidence="7 8">
    <name type="scientific">Syntrophotalea acetylenica</name>
    <name type="common">Pelobacter acetylenicus</name>
    <dbReference type="NCBI Taxonomy" id="29542"/>
    <lineage>
        <taxon>Bacteria</taxon>
        <taxon>Pseudomonadati</taxon>
        <taxon>Thermodesulfobacteriota</taxon>
        <taxon>Desulfuromonadia</taxon>
        <taxon>Desulfuromonadales</taxon>
        <taxon>Syntrophotaleaceae</taxon>
        <taxon>Syntrophotalea</taxon>
    </lineage>
</organism>
<dbReference type="OrthoDB" id="9803969at2"/>
<sequence>MYDASVVKETAKVTLEGYDPYDKDYGTGTSGLEENPSPFARINAWRQQFLDTPLGVSAERAVLWTEKFKENSNKPHIIRCAECFAHVLKNVSIEIGKYELVAGNMAAPPRCAPVFPEFSYEWLVEEMDNKPFEKRPGDRFLITEETKQQLRDIREFWKNRTVHDLAKSLMPATALKGTGSYGKGIYLLGNYFFGGVGHTSARYEKIYELGWKGLQDKIDSKLSELDPCDPSVLDKIQFYQAQLICLDGIMTYCRRYANLARQMAPAAEGERKQELLQMADNLDWIAENPPRSFWEALQLWWMLTVVITIEGNGHSIHWGRFDQHLYPFFRKDMAEGKITKDFVQELIEGAWIKISELTKIRDEGSTKAFGGVELGGPSLTIGGQTPEGEDATNELSFMCVDAMAHVRLNAPWLTSRWHANSPREWWIKVTKVAKMGLGMPSFFNDEIIIPSMVNRGRTIEDSRDYGALGCVEPNSEGREYGWHDAAFFNMNKVLELAINNGKCTGCSAACPMYDQCVGAGETLGLQTGSLADFSSFDEVREAYDKQMKYWVDRLVMAECAMDVAHQTRKPLPYLSLLVEDCIDKGKDVTAGGARYNFIGPQGVGVSNVADGLSAIKKLVFEDKKISGADLLDALEKNWEGYEPIYALINSAKVPHYGNDDEEVDDLARWGAKCYCKHLERRPTPHGGEFQAGLYPVSANVPFGAITQASPDGRKAGEPVADGVSPVHTSRGSHDVSGPTAVVKSVSALDHGIASNGTLLNMKFSPSTLAGETGDENFIGMMKVYFQRKGMHNQINVISRSVLEDAMDHPEKYKGLIVRVAGYSAFFTELDPSVQRDILERTELEF</sequence>
<feature type="domain" description="Glycine radical" evidence="5">
    <location>
        <begin position="725"/>
        <end position="845"/>
    </location>
</feature>
<protein>
    <submittedName>
        <fullName evidence="7">Glycyl radical enzyme</fullName>
    </submittedName>
</protein>
<accession>A0A1L3GD30</accession>
<dbReference type="GO" id="GO:0016829">
    <property type="term" value="F:lyase activity"/>
    <property type="evidence" value="ECO:0007669"/>
    <property type="project" value="UniProtKB-KW"/>
</dbReference>
<dbReference type="NCBIfam" id="TIGR01774">
    <property type="entry name" value="PFL2-3"/>
    <property type="match status" value="1"/>
</dbReference>
<dbReference type="STRING" id="29542.A6070_10230"/>
<dbReference type="EMBL" id="CP015518">
    <property type="protein sequence ID" value="APG23864.1"/>
    <property type="molecule type" value="Genomic_DNA"/>
</dbReference>
<dbReference type="Proteomes" id="UP000182264">
    <property type="component" value="Chromosome"/>
</dbReference>
<dbReference type="Pfam" id="PF01228">
    <property type="entry name" value="Gly_radical"/>
    <property type="match status" value="1"/>
</dbReference>
<proteinExistence type="predicted"/>
<gene>
    <name evidence="7" type="ORF">A7E75_01615</name>
</gene>
<evidence type="ECO:0000259" key="5">
    <source>
        <dbReference type="PROSITE" id="PS51149"/>
    </source>
</evidence>
<evidence type="ECO:0000256" key="4">
    <source>
        <dbReference type="SAM" id="MobiDB-lite"/>
    </source>
</evidence>
<dbReference type="InterPro" id="IPR010098">
    <property type="entry name" value="PFL2/GDeHydtase_fam"/>
</dbReference>
<dbReference type="KEGG" id="pace:A6070_10230"/>
<dbReference type="Pfam" id="PF02901">
    <property type="entry name" value="PFL-like"/>
    <property type="match status" value="1"/>
</dbReference>
<reference evidence="7 8" key="1">
    <citation type="journal article" date="2017" name="Genome Announc.">
        <title>Complete Genome Sequences of Two Acetylene-Fermenting Pelobacter acetylenicus Strains.</title>
        <authorList>
            <person name="Sutton J.M."/>
            <person name="Baesman S.M."/>
            <person name="Fierst J.L."/>
            <person name="Poret-Peterson A.T."/>
            <person name="Oremland R.S."/>
            <person name="Dunlap D.S."/>
            <person name="Akob D.M."/>
        </authorList>
    </citation>
    <scope>NUCLEOTIDE SEQUENCE [LARGE SCALE GENOMIC DNA]</scope>
    <source>
        <strain evidence="7 8">DSM 3247</strain>
    </source>
</reference>
<feature type="modified residue" description="Glycine radical" evidence="3">
    <location>
        <position position="821"/>
    </location>
</feature>
<dbReference type="PROSITE" id="PS00850">
    <property type="entry name" value="GLY_RADICAL_1"/>
    <property type="match status" value="1"/>
</dbReference>